<dbReference type="EMBL" id="AAHK01000596">
    <property type="protein sequence ID" value="EAN90741.1"/>
    <property type="molecule type" value="Genomic_DNA"/>
</dbReference>
<feature type="compositionally biased region" description="Acidic residues" evidence="1">
    <location>
        <begin position="151"/>
        <end position="173"/>
    </location>
</feature>
<feature type="compositionally biased region" description="Polar residues" evidence="1">
    <location>
        <begin position="26"/>
        <end position="36"/>
    </location>
</feature>
<feature type="compositionally biased region" description="Basic and acidic residues" evidence="1">
    <location>
        <begin position="9"/>
        <end position="25"/>
    </location>
</feature>
<feature type="compositionally biased region" description="Low complexity" evidence="1">
    <location>
        <begin position="76"/>
        <end position="89"/>
    </location>
</feature>
<comment type="caution">
    <text evidence="2">The sequence shown here is derived from an EMBL/GenBank/DDBJ whole genome shotgun (WGS) entry which is preliminary data.</text>
</comment>
<dbReference type="KEGG" id="tcr:511249.4"/>
<dbReference type="Proteomes" id="UP000002296">
    <property type="component" value="Unassembled WGS sequence"/>
</dbReference>
<reference evidence="2 3" key="1">
    <citation type="journal article" date="2005" name="Science">
        <title>The genome sequence of Trypanosoma cruzi, etiologic agent of Chagas disease.</title>
        <authorList>
            <person name="El-Sayed N.M."/>
            <person name="Myler P.J."/>
            <person name="Bartholomeu D.C."/>
            <person name="Nilsson D."/>
            <person name="Aggarwal G."/>
            <person name="Tran A.N."/>
            <person name="Ghedin E."/>
            <person name="Worthey E.A."/>
            <person name="Delcher A.L."/>
            <person name="Blandin G."/>
            <person name="Westenberger S.J."/>
            <person name="Caler E."/>
            <person name="Cerqueira G.C."/>
            <person name="Branche C."/>
            <person name="Haas B."/>
            <person name="Anupama A."/>
            <person name="Arner E."/>
            <person name="Aslund L."/>
            <person name="Attipoe P."/>
            <person name="Bontempi E."/>
            <person name="Bringaud F."/>
            <person name="Burton P."/>
            <person name="Cadag E."/>
            <person name="Campbell D.A."/>
            <person name="Carrington M."/>
            <person name="Crabtree J."/>
            <person name="Darban H."/>
            <person name="da Silveira J.F."/>
            <person name="de Jong P."/>
            <person name="Edwards K."/>
            <person name="Englund P.T."/>
            <person name="Fazelina G."/>
            <person name="Feldblyum T."/>
            <person name="Ferella M."/>
            <person name="Frasch A.C."/>
            <person name="Gull K."/>
            <person name="Horn D."/>
            <person name="Hou L."/>
            <person name="Huang Y."/>
            <person name="Kindlund E."/>
            <person name="Klingbeil M."/>
            <person name="Kluge S."/>
            <person name="Koo H."/>
            <person name="Lacerda D."/>
            <person name="Levin M.J."/>
            <person name="Lorenzi H."/>
            <person name="Louie T."/>
            <person name="Machado C.R."/>
            <person name="McCulloch R."/>
            <person name="McKenna A."/>
            <person name="Mizuno Y."/>
            <person name="Mottram J.C."/>
            <person name="Nelson S."/>
            <person name="Ochaya S."/>
            <person name="Osoegawa K."/>
            <person name="Pai G."/>
            <person name="Parsons M."/>
            <person name="Pentony M."/>
            <person name="Pettersson U."/>
            <person name="Pop M."/>
            <person name="Ramirez J.L."/>
            <person name="Rinta J."/>
            <person name="Robertson L."/>
            <person name="Salzberg S.L."/>
            <person name="Sanchez D.O."/>
            <person name="Seyler A."/>
            <person name="Sharma R."/>
            <person name="Shetty J."/>
            <person name="Simpson A.J."/>
            <person name="Sisk E."/>
            <person name="Tammi M.T."/>
            <person name="Tarleton R."/>
            <person name="Teixeira S."/>
            <person name="Van Aken S."/>
            <person name="Vogt C."/>
            <person name="Ward P.N."/>
            <person name="Wickstead B."/>
            <person name="Wortman J."/>
            <person name="White O."/>
            <person name="Fraser C.M."/>
            <person name="Stuart K.D."/>
            <person name="Andersson B."/>
        </authorList>
    </citation>
    <scope>NUCLEOTIDE SEQUENCE [LARGE SCALE GENOMIC DNA]</scope>
    <source>
        <strain evidence="2 3">CL Brener</strain>
    </source>
</reference>
<name>Q4DDY9_TRYCC</name>
<proteinExistence type="predicted"/>
<evidence type="ECO:0000313" key="2">
    <source>
        <dbReference type="EMBL" id="EAN90741.1"/>
    </source>
</evidence>
<keyword evidence="2" id="KW-0808">Transferase</keyword>
<feature type="region of interest" description="Disordered" evidence="1">
    <location>
        <begin position="1"/>
        <end position="173"/>
    </location>
</feature>
<dbReference type="GO" id="GO:0016740">
    <property type="term" value="F:transferase activity"/>
    <property type="evidence" value="ECO:0007669"/>
    <property type="project" value="UniProtKB-KW"/>
</dbReference>
<evidence type="ECO:0000313" key="3">
    <source>
        <dbReference type="Proteomes" id="UP000002296"/>
    </source>
</evidence>
<protein>
    <submittedName>
        <fullName evidence="2">RNA editing 3' terminal uridylyl transferase 1, putative</fullName>
    </submittedName>
</protein>
<sequence>MVSKYRRLLQHDTSEENENGERENTRQQQKKQTNIRSCKASVRASDEDEDDEIVLDELHEEDATEGEGGKKKVSDAHSAGASADAAAPSVRRFGRGRKEVDSATLSVGDHEDEVDVKSDQTASREGYARNSVDAKDHKNKNKIVVDGKEEKEDEEEEDVDAGEDQEDDDDDDA</sequence>
<accession>Q4DDY9</accession>
<dbReference type="GeneID" id="3543811"/>
<evidence type="ECO:0000256" key="1">
    <source>
        <dbReference type="SAM" id="MobiDB-lite"/>
    </source>
</evidence>
<dbReference type="InParanoid" id="Q4DDY9"/>
<gene>
    <name evidence="2" type="ORF">Tc00.1047053511249.4</name>
</gene>
<feature type="compositionally biased region" description="Acidic residues" evidence="1">
    <location>
        <begin position="46"/>
        <end position="65"/>
    </location>
</feature>
<feature type="non-terminal residue" evidence="2">
    <location>
        <position position="173"/>
    </location>
</feature>
<dbReference type="PaxDb" id="353153-Q4DDY9"/>
<dbReference type="AlphaFoldDB" id="Q4DDY9"/>
<keyword evidence="3" id="KW-1185">Reference proteome</keyword>
<organism evidence="2 3">
    <name type="scientific">Trypanosoma cruzi (strain CL Brener)</name>
    <dbReference type="NCBI Taxonomy" id="353153"/>
    <lineage>
        <taxon>Eukaryota</taxon>
        <taxon>Discoba</taxon>
        <taxon>Euglenozoa</taxon>
        <taxon>Kinetoplastea</taxon>
        <taxon>Metakinetoplastina</taxon>
        <taxon>Trypanosomatida</taxon>
        <taxon>Trypanosomatidae</taxon>
        <taxon>Trypanosoma</taxon>
        <taxon>Schizotrypanum</taxon>
    </lineage>
</organism>
<dbReference type="RefSeq" id="XP_812592.1">
    <property type="nucleotide sequence ID" value="XM_807499.1"/>
</dbReference>